<dbReference type="AlphaFoldDB" id="A0A843X7P3"/>
<protein>
    <submittedName>
        <fullName evidence="1">Uncharacterized protein</fullName>
    </submittedName>
</protein>
<evidence type="ECO:0000313" key="2">
    <source>
        <dbReference type="Proteomes" id="UP000652761"/>
    </source>
</evidence>
<evidence type="ECO:0000313" key="1">
    <source>
        <dbReference type="EMBL" id="MQM15204.1"/>
    </source>
</evidence>
<proteinExistence type="predicted"/>
<reference evidence="1" key="1">
    <citation type="submission" date="2017-07" db="EMBL/GenBank/DDBJ databases">
        <title>Taro Niue Genome Assembly and Annotation.</title>
        <authorList>
            <person name="Atibalentja N."/>
            <person name="Keating K."/>
            <person name="Fields C.J."/>
        </authorList>
    </citation>
    <scope>NUCLEOTIDE SEQUENCE</scope>
    <source>
        <strain evidence="1">Niue_2</strain>
        <tissue evidence="1">Leaf</tissue>
    </source>
</reference>
<organism evidence="1 2">
    <name type="scientific">Colocasia esculenta</name>
    <name type="common">Wild taro</name>
    <name type="synonym">Arum esculentum</name>
    <dbReference type="NCBI Taxonomy" id="4460"/>
    <lineage>
        <taxon>Eukaryota</taxon>
        <taxon>Viridiplantae</taxon>
        <taxon>Streptophyta</taxon>
        <taxon>Embryophyta</taxon>
        <taxon>Tracheophyta</taxon>
        <taxon>Spermatophyta</taxon>
        <taxon>Magnoliopsida</taxon>
        <taxon>Liliopsida</taxon>
        <taxon>Araceae</taxon>
        <taxon>Aroideae</taxon>
        <taxon>Colocasieae</taxon>
        <taxon>Colocasia</taxon>
    </lineage>
</organism>
<name>A0A843X7P3_COLES</name>
<feature type="non-terminal residue" evidence="1">
    <location>
        <position position="83"/>
    </location>
</feature>
<comment type="caution">
    <text evidence="1">The sequence shown here is derived from an EMBL/GenBank/DDBJ whole genome shotgun (WGS) entry which is preliminary data.</text>
</comment>
<gene>
    <name evidence="1" type="ORF">Taro_048141</name>
</gene>
<accession>A0A843X7P3</accession>
<keyword evidence="2" id="KW-1185">Reference proteome</keyword>
<sequence length="83" mass="9683">DVIVFIYFNAPRAPEDDDVDTGARKWNTYLEYFIKQQVKKVYQAKARPSHNQTDSGPLTTSFEHPVHYLPRINFRSKKLPTVS</sequence>
<dbReference type="Proteomes" id="UP000652761">
    <property type="component" value="Unassembled WGS sequence"/>
</dbReference>
<dbReference type="EMBL" id="NMUH01006410">
    <property type="protein sequence ID" value="MQM15204.1"/>
    <property type="molecule type" value="Genomic_DNA"/>
</dbReference>